<comment type="similarity">
    <text evidence="1">Belongs to the indoleamine 2,3-dioxygenase family.</text>
</comment>
<evidence type="ECO:0000313" key="5">
    <source>
        <dbReference type="EMBL" id="KAF9067291.1"/>
    </source>
</evidence>
<dbReference type="GO" id="GO:0033754">
    <property type="term" value="F:indoleamine 2,3-dioxygenase activity"/>
    <property type="evidence" value="ECO:0007669"/>
    <property type="project" value="TreeGrafter"/>
</dbReference>
<dbReference type="InterPro" id="IPR037217">
    <property type="entry name" value="Trp/Indoleamine_2_3_dOase-like"/>
</dbReference>
<dbReference type="InterPro" id="IPR000898">
    <property type="entry name" value="Indolamine_dOase"/>
</dbReference>
<accession>A0A9P5U5S8</accession>
<dbReference type="PANTHER" id="PTHR28657:SF11">
    <property type="entry name" value="INDOLEAMINE 2,3-DIOXYGENASE"/>
    <property type="match status" value="1"/>
</dbReference>
<dbReference type="PANTHER" id="PTHR28657">
    <property type="entry name" value="INDOLEAMINE 2,3-DIOXYGENASE"/>
    <property type="match status" value="1"/>
</dbReference>
<comment type="caution">
    <text evidence="5">The sequence shown here is derived from an EMBL/GenBank/DDBJ whole genome shotgun (WGS) entry which is preliminary data.</text>
</comment>
<keyword evidence="2 4" id="KW-0479">Metal-binding</keyword>
<organism evidence="5 6">
    <name type="scientific">Rhodocollybia butyracea</name>
    <dbReference type="NCBI Taxonomy" id="206335"/>
    <lineage>
        <taxon>Eukaryota</taxon>
        <taxon>Fungi</taxon>
        <taxon>Dikarya</taxon>
        <taxon>Basidiomycota</taxon>
        <taxon>Agaricomycotina</taxon>
        <taxon>Agaricomycetes</taxon>
        <taxon>Agaricomycetidae</taxon>
        <taxon>Agaricales</taxon>
        <taxon>Marasmiineae</taxon>
        <taxon>Omphalotaceae</taxon>
        <taxon>Rhodocollybia</taxon>
    </lineage>
</organism>
<sequence>MTTLLSRLTSFFSNATANDDEASYLCSQIIQDADQHLVASRLAEMLKNSGNAWPPKPTHAESWPDALKPYYTVYQRIAPFLPVHESSLDDAENRILIDKSRSLFAAVLDEEVDLPDVCETLEACSQSDSDLMPISGWLGFYSCIASLRHGYRWGILPVVREAQNEKSLQFPHELDIPWPYIQRRLGITSPGGSMSSNSYYNFDANRNIVYPITAGLSEEHNRTELWNSLLFVEIEDKALPLYRHISKAVQFLENDDIPSTISTLQKANDDCKAAFKHFYENMNDFNLVPSIWLPYCQGFQGWTLEGINGVSGGQNMLIRTLDSFLGVRPWPTEEEEALHLPLAQRNWLNSLRKFDIREVANQKGNEEVIKLLDHMVSQLRLWRMGHMRKMQRYQVHRPERNKMTAGKSLVRDGGVADDGAMVNHLKEMLSVRLRETK</sequence>
<evidence type="ECO:0000256" key="2">
    <source>
        <dbReference type="ARBA" id="ARBA00022723"/>
    </source>
</evidence>
<evidence type="ECO:0000256" key="1">
    <source>
        <dbReference type="ARBA" id="ARBA00007119"/>
    </source>
</evidence>
<gene>
    <name evidence="5" type="ORF">BDP27DRAFT_1328994</name>
</gene>
<dbReference type="OrthoDB" id="4662583at2759"/>
<dbReference type="Gene3D" id="1.20.58.480">
    <property type="match status" value="1"/>
</dbReference>
<evidence type="ECO:0000313" key="6">
    <source>
        <dbReference type="Proteomes" id="UP000772434"/>
    </source>
</evidence>
<dbReference type="SUPFAM" id="SSF140959">
    <property type="entry name" value="Indolic compounds 2,3-dioxygenase-like"/>
    <property type="match status" value="1"/>
</dbReference>
<dbReference type="GO" id="GO:0046872">
    <property type="term" value="F:metal ion binding"/>
    <property type="evidence" value="ECO:0007669"/>
    <property type="project" value="UniProtKB-KW"/>
</dbReference>
<name>A0A9P5U5S8_9AGAR</name>
<keyword evidence="3 4" id="KW-0408">Iron</keyword>
<dbReference type="Pfam" id="PF01231">
    <property type="entry name" value="IDO"/>
    <property type="match status" value="1"/>
</dbReference>
<protein>
    <recommendedName>
        <fullName evidence="7">Indoleamine 2,3-dioxygenase</fullName>
    </recommendedName>
</protein>
<evidence type="ECO:0008006" key="7">
    <source>
        <dbReference type="Google" id="ProtNLM"/>
    </source>
</evidence>
<evidence type="ECO:0000256" key="3">
    <source>
        <dbReference type="ARBA" id="ARBA00023004"/>
    </source>
</evidence>
<dbReference type="Proteomes" id="UP000772434">
    <property type="component" value="Unassembled WGS sequence"/>
</dbReference>
<keyword evidence="6" id="KW-1185">Reference proteome</keyword>
<feature type="binding site" description="proximal binding residue" evidence="4">
    <location>
        <position position="386"/>
    </location>
    <ligand>
        <name>heme b</name>
        <dbReference type="ChEBI" id="CHEBI:60344"/>
    </ligand>
    <ligandPart>
        <name>Fe</name>
        <dbReference type="ChEBI" id="CHEBI:18248"/>
    </ligandPart>
</feature>
<evidence type="ECO:0000256" key="4">
    <source>
        <dbReference type="PIRSR" id="PIRSR600898-1"/>
    </source>
</evidence>
<dbReference type="GO" id="GO:0034354">
    <property type="term" value="P:'de novo' NAD+ biosynthetic process from L-tryptophan"/>
    <property type="evidence" value="ECO:0007669"/>
    <property type="project" value="TreeGrafter"/>
</dbReference>
<keyword evidence="4" id="KW-0349">Heme</keyword>
<dbReference type="GO" id="GO:0020037">
    <property type="term" value="F:heme binding"/>
    <property type="evidence" value="ECO:0007669"/>
    <property type="project" value="InterPro"/>
</dbReference>
<dbReference type="GO" id="GO:0005737">
    <property type="term" value="C:cytoplasm"/>
    <property type="evidence" value="ECO:0007669"/>
    <property type="project" value="TreeGrafter"/>
</dbReference>
<dbReference type="AlphaFoldDB" id="A0A9P5U5S8"/>
<dbReference type="GO" id="GO:0019441">
    <property type="term" value="P:L-tryptophan catabolic process to kynurenine"/>
    <property type="evidence" value="ECO:0007669"/>
    <property type="project" value="InterPro"/>
</dbReference>
<reference evidence="5" key="1">
    <citation type="submission" date="2020-11" db="EMBL/GenBank/DDBJ databases">
        <authorList>
            <consortium name="DOE Joint Genome Institute"/>
            <person name="Ahrendt S."/>
            <person name="Riley R."/>
            <person name="Andreopoulos W."/>
            <person name="Labutti K."/>
            <person name="Pangilinan J."/>
            <person name="Ruiz-Duenas F.J."/>
            <person name="Barrasa J.M."/>
            <person name="Sanchez-Garcia M."/>
            <person name="Camarero S."/>
            <person name="Miyauchi S."/>
            <person name="Serrano A."/>
            <person name="Linde D."/>
            <person name="Babiker R."/>
            <person name="Drula E."/>
            <person name="Ayuso-Fernandez I."/>
            <person name="Pacheco R."/>
            <person name="Padilla G."/>
            <person name="Ferreira P."/>
            <person name="Barriuso J."/>
            <person name="Kellner H."/>
            <person name="Castanera R."/>
            <person name="Alfaro M."/>
            <person name="Ramirez L."/>
            <person name="Pisabarro A.G."/>
            <person name="Kuo A."/>
            <person name="Tritt A."/>
            <person name="Lipzen A."/>
            <person name="He G."/>
            <person name="Yan M."/>
            <person name="Ng V."/>
            <person name="Cullen D."/>
            <person name="Martin F."/>
            <person name="Rosso M.-N."/>
            <person name="Henrissat B."/>
            <person name="Hibbett D."/>
            <person name="Martinez A.T."/>
            <person name="Grigoriev I.V."/>
        </authorList>
    </citation>
    <scope>NUCLEOTIDE SEQUENCE</scope>
    <source>
        <strain evidence="5">AH 40177</strain>
    </source>
</reference>
<proteinExistence type="inferred from homology"/>
<dbReference type="EMBL" id="JADNRY010000075">
    <property type="protein sequence ID" value="KAF9067291.1"/>
    <property type="molecule type" value="Genomic_DNA"/>
</dbReference>